<sequence length="246" mass="25048">MTTTVTLGPYTLDAFEVPTAIRYGGRQRLVVHDLPGGGRVTDVLGGTDSDIAFSGIISGKDADTKAQLLDALRMSGLTVPLFWSEQYFIVILAEVSFDYRKPWWIPYQLRCSVQSNLLYGAAASSLTAAASIAADLASASSFLTTAPAGLTSAQSAISSGQGTALGSSTFGQSVTALTTAQADLAGQITSAGAGLPGFDLSLQSTEPAVSPGSLTTLAANASQLASLTAAQAYLGRGLSTLANIGS</sequence>
<organism evidence="1 2">
    <name type="scientific">Acidisoma cellulosilyticum</name>
    <dbReference type="NCBI Taxonomy" id="2802395"/>
    <lineage>
        <taxon>Bacteria</taxon>
        <taxon>Pseudomonadati</taxon>
        <taxon>Pseudomonadota</taxon>
        <taxon>Alphaproteobacteria</taxon>
        <taxon>Acetobacterales</taxon>
        <taxon>Acidocellaceae</taxon>
        <taxon>Acidisoma</taxon>
    </lineage>
</organism>
<comment type="caution">
    <text evidence="1">The sequence shown here is derived from an EMBL/GenBank/DDBJ whole genome shotgun (WGS) entry which is preliminary data.</text>
</comment>
<dbReference type="EMBL" id="JAESVA010000003">
    <property type="protein sequence ID" value="MCB8880415.1"/>
    <property type="molecule type" value="Genomic_DNA"/>
</dbReference>
<gene>
    <name evidence="1" type="ORF">ACELLULO517_09240</name>
</gene>
<accession>A0A963Z207</accession>
<dbReference type="Proteomes" id="UP000721844">
    <property type="component" value="Unassembled WGS sequence"/>
</dbReference>
<evidence type="ECO:0000313" key="1">
    <source>
        <dbReference type="EMBL" id="MCB8880415.1"/>
    </source>
</evidence>
<keyword evidence="2" id="KW-1185">Reference proteome</keyword>
<dbReference type="RefSeq" id="WP_227307062.1">
    <property type="nucleotide sequence ID" value="NZ_JAESVA010000003.1"/>
</dbReference>
<reference evidence="1 2" key="1">
    <citation type="journal article" date="2021" name="Microorganisms">
        <title>Acidisoma silvae sp. nov. and Acidisomacellulosilytica sp. nov., Two Acidophilic Bacteria Isolated from Decaying Wood, Hydrolyzing Cellulose and Producing Poly-3-hydroxybutyrate.</title>
        <authorList>
            <person name="Mieszkin S."/>
            <person name="Pouder E."/>
            <person name="Uroz S."/>
            <person name="Simon-Colin C."/>
            <person name="Alain K."/>
        </authorList>
    </citation>
    <scope>NUCLEOTIDE SEQUENCE [LARGE SCALE GENOMIC DNA]</scope>
    <source>
        <strain evidence="1 2">HW T5.17</strain>
    </source>
</reference>
<protein>
    <recommendedName>
        <fullName evidence="3">Phage tail protein</fullName>
    </recommendedName>
</protein>
<evidence type="ECO:0000313" key="2">
    <source>
        <dbReference type="Proteomes" id="UP000721844"/>
    </source>
</evidence>
<evidence type="ECO:0008006" key="3">
    <source>
        <dbReference type="Google" id="ProtNLM"/>
    </source>
</evidence>
<proteinExistence type="predicted"/>
<dbReference type="AlphaFoldDB" id="A0A963Z207"/>
<name>A0A963Z207_9PROT</name>